<evidence type="ECO:0000313" key="10">
    <source>
        <dbReference type="EMBL" id="GAG99894.1"/>
    </source>
</evidence>
<dbReference type="InterPro" id="IPR050634">
    <property type="entry name" value="DNA_Topoisomerase_II"/>
</dbReference>
<dbReference type="EMBL" id="BART01021406">
    <property type="protein sequence ID" value="GAG99894.1"/>
    <property type="molecule type" value="Genomic_DNA"/>
</dbReference>
<comment type="cofactor">
    <cofactor evidence="2">
        <name>Mg(2+)</name>
        <dbReference type="ChEBI" id="CHEBI:18420"/>
    </cofactor>
</comment>
<evidence type="ECO:0000256" key="2">
    <source>
        <dbReference type="ARBA" id="ARBA00001946"/>
    </source>
</evidence>
<evidence type="ECO:0000256" key="3">
    <source>
        <dbReference type="ARBA" id="ARBA00012895"/>
    </source>
</evidence>
<evidence type="ECO:0000256" key="6">
    <source>
        <dbReference type="ARBA" id="ARBA00023029"/>
    </source>
</evidence>
<dbReference type="AlphaFoldDB" id="X1BVW0"/>
<dbReference type="GO" id="GO:0003918">
    <property type="term" value="F:DNA topoisomerase type II (double strand cut, ATP-hydrolyzing) activity"/>
    <property type="evidence" value="ECO:0007669"/>
    <property type="project" value="UniProtKB-EC"/>
</dbReference>
<keyword evidence="5" id="KW-0067">ATP-binding</keyword>
<proteinExistence type="predicted"/>
<dbReference type="PRINTS" id="PR01158">
    <property type="entry name" value="TOPISMRASEII"/>
</dbReference>
<evidence type="ECO:0000256" key="5">
    <source>
        <dbReference type="ARBA" id="ARBA00022840"/>
    </source>
</evidence>
<comment type="caution">
    <text evidence="10">The sequence shown here is derived from an EMBL/GenBank/DDBJ whole genome shotgun (WGS) entry which is preliminary data.</text>
</comment>
<keyword evidence="6" id="KW-0799">Topoisomerase</keyword>
<dbReference type="InterPro" id="IPR031660">
    <property type="entry name" value="TOPRIM_C"/>
</dbReference>
<comment type="catalytic activity">
    <reaction evidence="1">
        <text>ATP-dependent breakage, passage and rejoining of double-stranded DNA.</text>
        <dbReference type="EC" id="5.6.2.2"/>
    </reaction>
</comment>
<dbReference type="Gene3D" id="3.40.50.670">
    <property type="match status" value="1"/>
</dbReference>
<feature type="non-terminal residue" evidence="10">
    <location>
        <position position="290"/>
    </location>
</feature>
<evidence type="ECO:0000256" key="1">
    <source>
        <dbReference type="ARBA" id="ARBA00000185"/>
    </source>
</evidence>
<keyword evidence="8" id="KW-0413">Isomerase</keyword>
<dbReference type="InterPro" id="IPR013759">
    <property type="entry name" value="Topo_IIA_B_C"/>
</dbReference>
<evidence type="ECO:0000256" key="8">
    <source>
        <dbReference type="ARBA" id="ARBA00023235"/>
    </source>
</evidence>
<dbReference type="SUPFAM" id="SSF56719">
    <property type="entry name" value="Type II DNA topoisomerase"/>
    <property type="match status" value="1"/>
</dbReference>
<organism evidence="10">
    <name type="scientific">marine sediment metagenome</name>
    <dbReference type="NCBI Taxonomy" id="412755"/>
    <lineage>
        <taxon>unclassified sequences</taxon>
        <taxon>metagenomes</taxon>
        <taxon>ecological metagenomes</taxon>
    </lineage>
</organism>
<name>X1BVW0_9ZZZZ</name>
<dbReference type="Pfam" id="PF00521">
    <property type="entry name" value="DNA_topoisoIV"/>
    <property type="match status" value="1"/>
</dbReference>
<gene>
    <name evidence="10" type="ORF">S01H4_39507</name>
</gene>
<dbReference type="PANTHER" id="PTHR10169">
    <property type="entry name" value="DNA TOPOISOMERASE/GYRASE"/>
    <property type="match status" value="1"/>
</dbReference>
<keyword evidence="7" id="KW-0238">DNA-binding</keyword>
<sequence>FHCKYPSLLARGYVKYLRTKIIDVKKGNQVIKFYSEHDYQNWTSVTPNWKSWDHSYFKGLGSSEDADIEEEFKAPKIVQCFYDDLAPMAMQLAFHEKLADQRKEWIRSWQPDFKVEEMQMQPISAFINHEFIQFSIADVARSIPRFMDGLKQVQRKAIWGSMKKWKGSAGTKKAAKIKVGNLASYVSEKTEYHHGPKSLCDAIVNMVHDFTGSNNMPYFCANGQFGTRNMLGKDASDARYTRTRPQWWWKYLFKNEDTPLFRMAVDEGKICEPVSFLPVLPLHLINGVSG</sequence>
<evidence type="ECO:0000256" key="4">
    <source>
        <dbReference type="ARBA" id="ARBA00022741"/>
    </source>
</evidence>
<keyword evidence="4" id="KW-0547">Nucleotide-binding</keyword>
<protein>
    <recommendedName>
        <fullName evidence="3">DNA topoisomerase (ATP-hydrolyzing)</fullName>
        <ecNumber evidence="3">5.6.2.2</ecNumber>
    </recommendedName>
</protein>
<accession>X1BVW0</accession>
<dbReference type="GO" id="GO:0006265">
    <property type="term" value="P:DNA topological change"/>
    <property type="evidence" value="ECO:0007669"/>
    <property type="project" value="InterPro"/>
</dbReference>
<dbReference type="Pfam" id="PF16898">
    <property type="entry name" value="TOPRIM_C"/>
    <property type="match status" value="1"/>
</dbReference>
<dbReference type="PANTHER" id="PTHR10169:SF38">
    <property type="entry name" value="DNA TOPOISOMERASE 2"/>
    <property type="match status" value="1"/>
</dbReference>
<reference evidence="10" key="1">
    <citation type="journal article" date="2014" name="Front. Microbiol.">
        <title>High frequency of phylogenetically diverse reductive dehalogenase-homologous genes in deep subseafloor sedimentary metagenomes.</title>
        <authorList>
            <person name="Kawai M."/>
            <person name="Futagami T."/>
            <person name="Toyoda A."/>
            <person name="Takaki Y."/>
            <person name="Nishi S."/>
            <person name="Hori S."/>
            <person name="Arai W."/>
            <person name="Tsubouchi T."/>
            <person name="Morono Y."/>
            <person name="Uchiyama I."/>
            <person name="Ito T."/>
            <person name="Fujiyama A."/>
            <person name="Inagaki F."/>
            <person name="Takami H."/>
        </authorList>
    </citation>
    <scope>NUCLEOTIDE SEQUENCE</scope>
    <source>
        <strain evidence="10">Expedition CK06-06</strain>
    </source>
</reference>
<dbReference type="GO" id="GO:0005634">
    <property type="term" value="C:nucleus"/>
    <property type="evidence" value="ECO:0007669"/>
    <property type="project" value="TreeGrafter"/>
</dbReference>
<evidence type="ECO:0000259" key="9">
    <source>
        <dbReference type="PROSITE" id="PS52040"/>
    </source>
</evidence>
<dbReference type="GO" id="GO:0005524">
    <property type="term" value="F:ATP binding"/>
    <property type="evidence" value="ECO:0007669"/>
    <property type="project" value="UniProtKB-KW"/>
</dbReference>
<dbReference type="GO" id="GO:0003677">
    <property type="term" value="F:DNA binding"/>
    <property type="evidence" value="ECO:0007669"/>
    <property type="project" value="UniProtKB-KW"/>
</dbReference>
<dbReference type="InterPro" id="IPR001154">
    <property type="entry name" value="TopoII_euk"/>
</dbReference>
<evidence type="ECO:0000256" key="7">
    <source>
        <dbReference type="ARBA" id="ARBA00023125"/>
    </source>
</evidence>
<dbReference type="PROSITE" id="PS52040">
    <property type="entry name" value="TOPO_IIA"/>
    <property type="match status" value="1"/>
</dbReference>
<dbReference type="Gene3D" id="3.90.199.10">
    <property type="entry name" value="Topoisomerase II, domain 5"/>
    <property type="match status" value="1"/>
</dbReference>
<dbReference type="Gene3D" id="3.30.1490.30">
    <property type="match status" value="1"/>
</dbReference>
<dbReference type="InterPro" id="IPR013760">
    <property type="entry name" value="Topo_IIA-like_dom_sf"/>
</dbReference>
<dbReference type="GO" id="GO:0000712">
    <property type="term" value="P:resolution of meiotic recombination intermediates"/>
    <property type="evidence" value="ECO:0007669"/>
    <property type="project" value="TreeGrafter"/>
</dbReference>
<feature type="non-terminal residue" evidence="10">
    <location>
        <position position="1"/>
    </location>
</feature>
<dbReference type="InterPro" id="IPR013758">
    <property type="entry name" value="Topo_IIA_A/C_ab"/>
</dbReference>
<dbReference type="GO" id="GO:0000819">
    <property type="term" value="P:sister chromatid segregation"/>
    <property type="evidence" value="ECO:0007669"/>
    <property type="project" value="TreeGrafter"/>
</dbReference>
<dbReference type="InterPro" id="IPR002205">
    <property type="entry name" value="Topo_IIA_dom_A"/>
</dbReference>
<dbReference type="EC" id="5.6.2.2" evidence="3"/>
<feature type="domain" description="Topo IIA-type catalytic" evidence="9">
    <location>
        <begin position="143"/>
        <end position="290"/>
    </location>
</feature>